<organism evidence="7 8">
    <name type="scientific">Burkholderia stabilis</name>
    <dbReference type="NCBI Taxonomy" id="95485"/>
    <lineage>
        <taxon>Bacteria</taxon>
        <taxon>Pseudomonadati</taxon>
        <taxon>Pseudomonadota</taxon>
        <taxon>Betaproteobacteria</taxon>
        <taxon>Burkholderiales</taxon>
        <taxon>Burkholderiaceae</taxon>
        <taxon>Burkholderia</taxon>
        <taxon>Burkholderia cepacia complex</taxon>
    </lineage>
</organism>
<gene>
    <name evidence="7" type="ORF">BSFP_056980</name>
</gene>
<evidence type="ECO:0000313" key="7">
    <source>
        <dbReference type="EMBL" id="BAX62830.1"/>
    </source>
</evidence>
<evidence type="ECO:0000256" key="4">
    <source>
        <dbReference type="ARBA" id="ARBA00023125"/>
    </source>
</evidence>
<dbReference type="EMBL" id="AP018112">
    <property type="protein sequence ID" value="BAX62830.1"/>
    <property type="molecule type" value="Genomic_DNA"/>
</dbReference>
<accession>A0A1Y1BS87</accession>
<comment type="similarity">
    <text evidence="2">Belongs to the transposase mutator family.</text>
</comment>
<evidence type="ECO:0000256" key="6">
    <source>
        <dbReference type="SAM" id="MobiDB-lite"/>
    </source>
</evidence>
<dbReference type="AlphaFoldDB" id="A0A1Y1BS87"/>
<protein>
    <submittedName>
        <fullName evidence="7">Transposase</fullName>
    </submittedName>
</protein>
<dbReference type="GO" id="GO:0004803">
    <property type="term" value="F:transposase activity"/>
    <property type="evidence" value="ECO:0007669"/>
    <property type="project" value="InterPro"/>
</dbReference>
<dbReference type="Proteomes" id="UP000218432">
    <property type="component" value="Chromosome 2"/>
</dbReference>
<comment type="function">
    <text evidence="1">Required for the transposition of the insertion element.</text>
</comment>
<dbReference type="GO" id="GO:0006313">
    <property type="term" value="P:DNA transposition"/>
    <property type="evidence" value="ECO:0007669"/>
    <property type="project" value="InterPro"/>
</dbReference>
<evidence type="ECO:0000256" key="3">
    <source>
        <dbReference type="ARBA" id="ARBA00022578"/>
    </source>
</evidence>
<name>A0A1Y1BS87_9BURK</name>
<evidence type="ECO:0000256" key="2">
    <source>
        <dbReference type="ARBA" id="ARBA00010961"/>
    </source>
</evidence>
<keyword evidence="4" id="KW-0238">DNA-binding</keyword>
<sequence length="107" mass="11721">MPRKRKEEVTIEPGKGLNPDPELIKLLVPGTLDRATINEQLAALKKAIFECALGGELAYHLGYEKGEAKPAGSTNHRNGTSRKRVVTDDGLLDVEIPRDREGTSVRC</sequence>
<keyword evidence="5" id="KW-0233">DNA recombination</keyword>
<dbReference type="GO" id="GO:0003677">
    <property type="term" value="F:DNA binding"/>
    <property type="evidence" value="ECO:0007669"/>
    <property type="project" value="UniProtKB-KW"/>
</dbReference>
<feature type="region of interest" description="Disordered" evidence="6">
    <location>
        <begin position="67"/>
        <end position="89"/>
    </location>
</feature>
<evidence type="ECO:0000256" key="1">
    <source>
        <dbReference type="ARBA" id="ARBA00002190"/>
    </source>
</evidence>
<evidence type="ECO:0000256" key="5">
    <source>
        <dbReference type="ARBA" id="ARBA00023172"/>
    </source>
</evidence>
<keyword evidence="3" id="KW-0815">Transposition</keyword>
<dbReference type="InterPro" id="IPR001207">
    <property type="entry name" value="Transposase_mutator"/>
</dbReference>
<proteinExistence type="inferred from homology"/>
<reference evidence="7 8" key="1">
    <citation type="journal article" date="2017" name="Genome Announc.">
        <title>Complete Genome Sequence of Burkholderia stabilis FERMP-21014.</title>
        <authorList>
            <person name="Konishi K."/>
            <person name="Kumagai T."/>
            <person name="Sakasegawa S."/>
            <person name="Tamura T."/>
        </authorList>
    </citation>
    <scope>NUCLEOTIDE SEQUENCE [LARGE SCALE GENOMIC DNA]</scope>
    <source>
        <strain evidence="7 8">FERMP-21014</strain>
    </source>
</reference>
<dbReference type="Pfam" id="PF00872">
    <property type="entry name" value="Transposase_mut"/>
    <property type="match status" value="1"/>
</dbReference>
<evidence type="ECO:0000313" key="8">
    <source>
        <dbReference type="Proteomes" id="UP000218432"/>
    </source>
</evidence>